<evidence type="ECO:0000313" key="8">
    <source>
        <dbReference type="EMBL" id="PNJ19152.1"/>
    </source>
</evidence>
<dbReference type="InterPro" id="IPR013106">
    <property type="entry name" value="Ig_V-set"/>
</dbReference>
<dbReference type="InterPro" id="IPR003599">
    <property type="entry name" value="Ig_sub"/>
</dbReference>
<dbReference type="AlphaFoldDB" id="A0A2J8SEF1"/>
<evidence type="ECO:0000256" key="1">
    <source>
        <dbReference type="ARBA" id="ARBA00022729"/>
    </source>
</evidence>
<keyword evidence="10" id="KW-1185">Reference proteome</keyword>
<dbReference type="GO" id="GO:0002682">
    <property type="term" value="P:regulation of immune system process"/>
    <property type="evidence" value="ECO:0007669"/>
    <property type="project" value="TreeGrafter"/>
</dbReference>
<dbReference type="HOGENOM" id="CLU_024555_4_0_1"/>
<dbReference type="PANTHER" id="PTHR44427:SF25">
    <property type="entry name" value="CARCINOEMBRYONIC ANTIGEN-RELATED CELL ADHESION MOLECULE 7"/>
    <property type="match status" value="1"/>
</dbReference>
<dbReference type="FunFam" id="2.60.40.10:FF:000244">
    <property type="entry name" value="carcinoembryonic antigen-related cell adhesion molecule 16"/>
    <property type="match status" value="1"/>
</dbReference>
<dbReference type="STRING" id="9601.ENSPPYP00000011217"/>
<keyword evidence="2" id="KW-0325">Glycoprotein</keyword>
<feature type="signal peptide" evidence="5">
    <location>
        <begin position="1"/>
        <end position="34"/>
    </location>
</feature>
<reference evidence="9" key="3">
    <citation type="submission" date="2025-05" db="UniProtKB">
        <authorList>
            <consortium name="Ensembl"/>
        </authorList>
    </citation>
    <scope>IDENTIFICATION</scope>
</reference>
<dbReference type="SMART" id="SM00409">
    <property type="entry name" value="IG"/>
    <property type="match status" value="2"/>
</dbReference>
<dbReference type="OMA" id="VRHESVQ"/>
<feature type="chain" id="PRO_5014560299" evidence="5">
    <location>
        <begin position="35"/>
        <end position="265"/>
    </location>
</feature>
<evidence type="ECO:0000313" key="9">
    <source>
        <dbReference type="Ensembl" id="ENSPPYP00000011217.2"/>
    </source>
</evidence>
<comment type="similarity">
    <text evidence="4">Belongs to the immunoglobulin superfamily. CEA family.</text>
</comment>
<dbReference type="Ensembl" id="ENSPPYT00000011655.2">
    <property type="protein sequence ID" value="ENSPPYP00000011217.2"/>
    <property type="gene ID" value="ENSPPYG00000010022.2"/>
</dbReference>
<dbReference type="InterPro" id="IPR036179">
    <property type="entry name" value="Ig-like_dom_sf"/>
</dbReference>
<dbReference type="Gene3D" id="2.60.40.10">
    <property type="entry name" value="Immunoglobulins"/>
    <property type="match status" value="2"/>
</dbReference>
<dbReference type="Pfam" id="PF07686">
    <property type="entry name" value="V-set"/>
    <property type="match status" value="1"/>
</dbReference>
<evidence type="ECO:0000256" key="3">
    <source>
        <dbReference type="ARBA" id="ARBA00023319"/>
    </source>
</evidence>
<accession>A0A2J8SEF1</accession>
<keyword evidence="3" id="KW-0393">Immunoglobulin domain</keyword>
<dbReference type="GO" id="GO:1990782">
    <property type="term" value="F:protein tyrosine kinase binding"/>
    <property type="evidence" value="ECO:0007669"/>
    <property type="project" value="TreeGrafter"/>
</dbReference>
<protein>
    <submittedName>
        <fullName evidence="9">CEA cell adhesion molecule 7</fullName>
    </submittedName>
    <submittedName>
        <fullName evidence="7">CEACAM7 isoform 1</fullName>
    </submittedName>
    <submittedName>
        <fullName evidence="8">CEACAM7 isoform 2</fullName>
    </submittedName>
</protein>
<dbReference type="eggNOG" id="ENOG502RXPD">
    <property type="taxonomic scope" value="Eukaryota"/>
</dbReference>
<evidence type="ECO:0000256" key="2">
    <source>
        <dbReference type="ARBA" id="ARBA00023180"/>
    </source>
</evidence>
<evidence type="ECO:0000259" key="6">
    <source>
        <dbReference type="PROSITE" id="PS50835"/>
    </source>
</evidence>
<dbReference type="CDD" id="cd05740">
    <property type="entry name" value="IgI_hCEACAM_2_4_6_like"/>
    <property type="match status" value="1"/>
</dbReference>
<gene>
    <name evidence="9" type="primary">CEACAM7</name>
    <name evidence="8" type="ORF">CR201_G0044065</name>
</gene>
<dbReference type="Pfam" id="PF13927">
    <property type="entry name" value="Ig_3"/>
    <property type="match status" value="1"/>
</dbReference>
<dbReference type="SUPFAM" id="SSF48726">
    <property type="entry name" value="Immunoglobulin"/>
    <property type="match status" value="2"/>
</dbReference>
<keyword evidence="1 5" id="KW-0732">Signal</keyword>
<dbReference type="GO" id="GO:0007165">
    <property type="term" value="P:signal transduction"/>
    <property type="evidence" value="ECO:0007669"/>
    <property type="project" value="TreeGrafter"/>
</dbReference>
<dbReference type="GO" id="GO:0009986">
    <property type="term" value="C:cell surface"/>
    <property type="evidence" value="ECO:0007669"/>
    <property type="project" value="TreeGrafter"/>
</dbReference>
<reference evidence="8" key="2">
    <citation type="submission" date="2017-12" db="EMBL/GenBank/DDBJ databases">
        <title>High-resolution comparative analysis of great ape genomes.</title>
        <authorList>
            <person name="Pollen A."/>
            <person name="Hastie A."/>
            <person name="Hormozdiari F."/>
            <person name="Dougherty M."/>
            <person name="Liu R."/>
            <person name="Chaisson M."/>
            <person name="Hoppe E."/>
            <person name="Hill C."/>
            <person name="Pang A."/>
            <person name="Hillier L."/>
            <person name="Baker C."/>
            <person name="Armstrong J."/>
            <person name="Shendure J."/>
            <person name="Paten B."/>
            <person name="Wilson R."/>
            <person name="Chao H."/>
            <person name="Schneider V."/>
            <person name="Ventura M."/>
            <person name="Kronenberg Z."/>
            <person name="Murali S."/>
            <person name="Gordon D."/>
            <person name="Cantsilieris S."/>
            <person name="Munson K."/>
            <person name="Nelson B."/>
            <person name="Raja A."/>
            <person name="Underwood J."/>
            <person name="Diekhans M."/>
            <person name="Fiddes I."/>
            <person name="Haussler D."/>
            <person name="Eichler E."/>
        </authorList>
    </citation>
    <scope>NUCLEOTIDE SEQUENCE [LARGE SCALE GENOMIC DNA]</scope>
    <source>
        <strain evidence="8">Susie</strain>
    </source>
</reference>
<reference evidence="9 10" key="1">
    <citation type="submission" date="2008-02" db="EMBL/GenBank/DDBJ databases">
        <title>A 6x draft sequence assembly of the Pongo pygmaeus abelii genome.</title>
        <authorList>
            <person name="Wilson R.K."/>
            <person name="Mardis E."/>
        </authorList>
    </citation>
    <scope>NUCLEOTIDE SEQUENCE [LARGE SCALE GENOMIC DNA]</scope>
</reference>
<evidence type="ECO:0000313" key="7">
    <source>
        <dbReference type="EMBL" id="PNJ19151.1"/>
    </source>
</evidence>
<dbReference type="CDD" id="cd05774">
    <property type="entry name" value="IgV_CEACAM_D1"/>
    <property type="match status" value="1"/>
</dbReference>
<accession>H2NYY4</accession>
<dbReference type="Proteomes" id="UP000001595">
    <property type="component" value="Chromosome 19"/>
</dbReference>
<sequence length="265" mass="29234">MGSPSACPYRVCIPWQGLLLTASLLTFWNLPTSAQTTIEVVPFNVAEGKEVLLLVHNESQNLYGYNWYKGETVHANYRIIGYVQNMSQENAPGPAHNGRETIYPNGSLLIQNVTHNDAGIYTLQVIKENLNSEEVTSQFYVFSEPPKPSITSNNFNPVENEDIVVLTCQPETQNTTYLWWVNNQSPLVSPRLLLSTDNRTLILLNVTKNDIGPYECEIQNPVGASRSDPVTLNVRHESVQASSPDLSAGTAVSIMIGVLAGMALI</sequence>
<evidence type="ECO:0000256" key="5">
    <source>
        <dbReference type="SAM" id="SignalP"/>
    </source>
</evidence>
<dbReference type="FunFam" id="2.60.40.10:FF:000340">
    <property type="entry name" value="Carcinoembryonic antigen-related cell adhesion molecule 1"/>
    <property type="match status" value="1"/>
</dbReference>
<dbReference type="PANTHER" id="PTHR44427">
    <property type="entry name" value="CARCINOEMBRYONIC ANTIGEN-RELATED CELL ADHESION MOLECULE 19"/>
    <property type="match status" value="1"/>
</dbReference>
<dbReference type="EMBL" id="NDHI03003582">
    <property type="protein sequence ID" value="PNJ19151.1"/>
    <property type="molecule type" value="Genomic_DNA"/>
</dbReference>
<organism evidence="8">
    <name type="scientific">Pongo abelii</name>
    <name type="common">Sumatran orangutan</name>
    <name type="synonym">Pongo pygmaeus abelii</name>
    <dbReference type="NCBI Taxonomy" id="9601"/>
    <lineage>
        <taxon>Eukaryota</taxon>
        <taxon>Metazoa</taxon>
        <taxon>Chordata</taxon>
        <taxon>Craniata</taxon>
        <taxon>Vertebrata</taxon>
        <taxon>Euteleostomi</taxon>
        <taxon>Mammalia</taxon>
        <taxon>Eutheria</taxon>
        <taxon>Euarchontoglires</taxon>
        <taxon>Primates</taxon>
        <taxon>Haplorrhini</taxon>
        <taxon>Catarrhini</taxon>
        <taxon>Hominidae</taxon>
        <taxon>Pongo</taxon>
    </lineage>
</organism>
<evidence type="ECO:0000256" key="4">
    <source>
        <dbReference type="ARBA" id="ARBA00038222"/>
    </source>
</evidence>
<dbReference type="InterPro" id="IPR007110">
    <property type="entry name" value="Ig-like_dom"/>
</dbReference>
<dbReference type="InterPro" id="IPR013783">
    <property type="entry name" value="Ig-like_fold"/>
</dbReference>
<proteinExistence type="inferred from homology"/>
<name>A0A2J8SEF1_PONAB</name>
<feature type="domain" description="Ig-like" evidence="6">
    <location>
        <begin position="146"/>
        <end position="233"/>
    </location>
</feature>
<dbReference type="GO" id="GO:0016324">
    <property type="term" value="C:apical plasma membrane"/>
    <property type="evidence" value="ECO:0007669"/>
    <property type="project" value="Ensembl"/>
</dbReference>
<dbReference type="EMBL" id="NDHI03003582">
    <property type="protein sequence ID" value="PNJ19152.1"/>
    <property type="molecule type" value="Genomic_DNA"/>
</dbReference>
<dbReference type="GeneTree" id="ENSGT01100000263479"/>
<evidence type="ECO:0000313" key="10">
    <source>
        <dbReference type="Proteomes" id="UP000001595"/>
    </source>
</evidence>
<dbReference type="InterPro" id="IPR050831">
    <property type="entry name" value="CEA_cell_adhesion"/>
</dbReference>
<dbReference type="GO" id="GO:0005829">
    <property type="term" value="C:cytosol"/>
    <property type="evidence" value="ECO:0007669"/>
    <property type="project" value="Ensembl"/>
</dbReference>
<dbReference type="PROSITE" id="PS50835">
    <property type="entry name" value="IG_LIKE"/>
    <property type="match status" value="1"/>
</dbReference>